<dbReference type="InterPro" id="IPR050843">
    <property type="entry name" value="Glycosyl_Hydrlase_38"/>
</dbReference>
<dbReference type="Gene3D" id="2.60.40.1180">
    <property type="entry name" value="Golgi alpha-mannosidase II"/>
    <property type="match status" value="1"/>
</dbReference>
<dbReference type="SUPFAM" id="SSF88688">
    <property type="entry name" value="Families 57/38 glycoside transferase middle domain"/>
    <property type="match status" value="1"/>
</dbReference>
<dbReference type="GO" id="GO:0006013">
    <property type="term" value="P:mannose metabolic process"/>
    <property type="evidence" value="ECO:0007669"/>
    <property type="project" value="InterPro"/>
</dbReference>
<dbReference type="SUPFAM" id="SSF88713">
    <property type="entry name" value="Glycoside hydrolase/deacetylase"/>
    <property type="match status" value="1"/>
</dbReference>
<feature type="domain" description="Glycoside hydrolase family 38 central" evidence="12">
    <location>
        <begin position="368"/>
        <end position="443"/>
    </location>
</feature>
<evidence type="ECO:0000313" key="13">
    <source>
        <dbReference type="EMBL" id="KAK7789694.1"/>
    </source>
</evidence>
<dbReference type="InterPro" id="IPR011013">
    <property type="entry name" value="Gal_mutarotase_sf_dom"/>
</dbReference>
<evidence type="ECO:0000256" key="1">
    <source>
        <dbReference type="ARBA" id="ARBA00000365"/>
    </source>
</evidence>
<dbReference type="Pfam" id="PF07748">
    <property type="entry name" value="Glyco_hydro_38C"/>
    <property type="match status" value="1"/>
</dbReference>
<reference evidence="13 14" key="1">
    <citation type="submission" date="2024-03" db="EMBL/GenBank/DDBJ databases">
        <title>The genome assembly and annotation of the cricket Gryllus longicercus Weissman &amp; Gray.</title>
        <authorList>
            <person name="Szrajer S."/>
            <person name="Gray D."/>
            <person name="Ylla G."/>
        </authorList>
    </citation>
    <scope>NUCLEOTIDE SEQUENCE [LARGE SCALE GENOMIC DNA]</scope>
    <source>
        <strain evidence="13">DAG 2021-001</strain>
        <tissue evidence="13">Whole body minus gut</tissue>
    </source>
</reference>
<name>A0AAN9YYJ2_9ORTH</name>
<comment type="cofactor">
    <cofactor evidence="11">
        <name>Zn(2+)</name>
        <dbReference type="ChEBI" id="CHEBI:29105"/>
    </cofactor>
    <text evidence="11">Binds 1 zinc ion per subunit.</text>
</comment>
<dbReference type="InterPro" id="IPR015341">
    <property type="entry name" value="Glyco_hydro_38_cen"/>
</dbReference>
<dbReference type="InterPro" id="IPR037094">
    <property type="entry name" value="Glyco_hydro_38_cen_sf"/>
</dbReference>
<dbReference type="Pfam" id="PF09261">
    <property type="entry name" value="Alpha-mann_mid"/>
    <property type="match status" value="1"/>
</dbReference>
<accession>A0AAN9YYJ2</accession>
<comment type="catalytic activity">
    <reaction evidence="1">
        <text>Hydrolysis of terminal, non-reducing alpha-D-mannose residues in alpha-D-mannosides.</text>
        <dbReference type="EC" id="3.2.1.24"/>
    </reaction>
</comment>
<dbReference type="InterPro" id="IPR011330">
    <property type="entry name" value="Glyco_hydro/deAcase_b/a-brl"/>
</dbReference>
<protein>
    <recommendedName>
        <fullName evidence="3 11">Alpha-mannosidase</fullName>
        <ecNumber evidence="11">3.2.1.-</ecNumber>
    </recommendedName>
</protein>
<dbReference type="GO" id="GO:0005764">
    <property type="term" value="C:lysosome"/>
    <property type="evidence" value="ECO:0007669"/>
    <property type="project" value="TreeGrafter"/>
</dbReference>
<dbReference type="GO" id="GO:0030246">
    <property type="term" value="F:carbohydrate binding"/>
    <property type="evidence" value="ECO:0007669"/>
    <property type="project" value="InterPro"/>
</dbReference>
<dbReference type="AlphaFoldDB" id="A0AAN9YYJ2"/>
<evidence type="ECO:0000256" key="8">
    <source>
        <dbReference type="ARBA" id="ARBA00023157"/>
    </source>
</evidence>
<dbReference type="PANTHER" id="PTHR11607">
    <property type="entry name" value="ALPHA-MANNOSIDASE"/>
    <property type="match status" value="1"/>
</dbReference>
<dbReference type="PANTHER" id="PTHR11607:SF3">
    <property type="entry name" value="LYSOSOMAL ALPHA-MANNOSIDASE"/>
    <property type="match status" value="1"/>
</dbReference>
<dbReference type="SMART" id="SM00872">
    <property type="entry name" value="Alpha-mann_mid"/>
    <property type="match status" value="1"/>
</dbReference>
<organism evidence="13 14">
    <name type="scientific">Gryllus longicercus</name>
    <dbReference type="NCBI Taxonomy" id="2509291"/>
    <lineage>
        <taxon>Eukaryota</taxon>
        <taxon>Metazoa</taxon>
        <taxon>Ecdysozoa</taxon>
        <taxon>Arthropoda</taxon>
        <taxon>Hexapoda</taxon>
        <taxon>Insecta</taxon>
        <taxon>Pterygota</taxon>
        <taxon>Neoptera</taxon>
        <taxon>Polyneoptera</taxon>
        <taxon>Orthoptera</taxon>
        <taxon>Ensifera</taxon>
        <taxon>Gryllidea</taxon>
        <taxon>Grylloidea</taxon>
        <taxon>Gryllidae</taxon>
        <taxon>Gryllinae</taxon>
        <taxon>Gryllus</taxon>
    </lineage>
</organism>
<dbReference type="InterPro" id="IPR011682">
    <property type="entry name" value="Glyco_hydro_38_C"/>
</dbReference>
<dbReference type="GO" id="GO:0004559">
    <property type="term" value="F:alpha-mannosidase activity"/>
    <property type="evidence" value="ECO:0007669"/>
    <property type="project" value="UniProtKB-EC"/>
</dbReference>
<dbReference type="InterPro" id="IPR048534">
    <property type="entry name" value="Man2a1-like_dom"/>
</dbReference>
<dbReference type="Gene3D" id="2.60.40.1360">
    <property type="match status" value="1"/>
</dbReference>
<dbReference type="FunFam" id="3.20.110.10:FF:000001">
    <property type="entry name" value="Alpha-mannosidase"/>
    <property type="match status" value="1"/>
</dbReference>
<evidence type="ECO:0000256" key="4">
    <source>
        <dbReference type="ARBA" id="ARBA00022723"/>
    </source>
</evidence>
<dbReference type="FunFam" id="1.20.1270.50:FF:000002">
    <property type="entry name" value="Alpha-mannosidase"/>
    <property type="match status" value="1"/>
</dbReference>
<dbReference type="FunFam" id="2.60.40.1180:FF:000018">
    <property type="entry name" value="Alpha-mannosidase"/>
    <property type="match status" value="1"/>
</dbReference>
<proteinExistence type="inferred from homology"/>
<dbReference type="Proteomes" id="UP001378592">
    <property type="component" value="Unassembled WGS sequence"/>
</dbReference>
<dbReference type="FunFam" id="1.20.1270.50:FF:000003">
    <property type="entry name" value="Alpha-mannosidase"/>
    <property type="match status" value="1"/>
</dbReference>
<dbReference type="InterPro" id="IPR000602">
    <property type="entry name" value="Glyco_hydro_38_N"/>
</dbReference>
<evidence type="ECO:0000313" key="14">
    <source>
        <dbReference type="Proteomes" id="UP001378592"/>
    </source>
</evidence>
<evidence type="ECO:0000256" key="6">
    <source>
        <dbReference type="ARBA" id="ARBA00022801"/>
    </source>
</evidence>
<dbReference type="Pfam" id="PF01074">
    <property type="entry name" value="Glyco_hydro_38N"/>
    <property type="match status" value="1"/>
</dbReference>
<dbReference type="CDD" id="cd10810">
    <property type="entry name" value="GH38N_AMII_LAM_like"/>
    <property type="match status" value="1"/>
</dbReference>
<evidence type="ECO:0000256" key="11">
    <source>
        <dbReference type="RuleBase" id="RU361199"/>
    </source>
</evidence>
<dbReference type="InterPro" id="IPR013780">
    <property type="entry name" value="Glyco_hydro_b"/>
</dbReference>
<keyword evidence="4 11" id="KW-0479">Metal-binding</keyword>
<dbReference type="EC" id="3.2.1.-" evidence="11"/>
<dbReference type="InterPro" id="IPR027291">
    <property type="entry name" value="Glyco_hydro_38_N_sf"/>
</dbReference>
<dbReference type="Gene3D" id="1.20.1270.50">
    <property type="entry name" value="Glycoside hydrolase family 38, central domain"/>
    <property type="match status" value="2"/>
</dbReference>
<evidence type="ECO:0000256" key="5">
    <source>
        <dbReference type="ARBA" id="ARBA00022729"/>
    </source>
</evidence>
<keyword evidence="5 11" id="KW-0732">Signal</keyword>
<feature type="signal peptide" evidence="11">
    <location>
        <begin position="1"/>
        <end position="19"/>
    </location>
</feature>
<evidence type="ECO:0000256" key="9">
    <source>
        <dbReference type="ARBA" id="ARBA00023180"/>
    </source>
</evidence>
<feature type="chain" id="PRO_5042662519" description="Alpha-mannosidase" evidence="11">
    <location>
        <begin position="20"/>
        <end position="1004"/>
    </location>
</feature>
<dbReference type="Pfam" id="PF21260">
    <property type="entry name" value="Laman-like_dom"/>
    <property type="match status" value="1"/>
</dbReference>
<sequence>MTAAPAWTLLVVCAAVTASVPVQRNDPETQEHCGYESCPPIKDGMINVHLVPHTHDDVGWLKTVDQYFFGSQNNIQKAGVQYILDTVVEELQHDPKKRFIYVETAFFWKWWNRQDDSHRHQVRKLVQQGRLEFIGGGWSMNDEAVTHYQSTIDQMTWGLRRLNDTFGKCGRPRVGWQIDPFGHSREMASIFAQMGYDGLFFGRLDYQDKMNRLSSKTAEMVWQASDNLGKDAELFTHALYNHYSPPPGFCFDVLCDDEPIIDDKHSPDYNVDNRVTQFIQFAKLQASFYNSKHIIMTMGEDFHYQEAHMWFKNLDKLIRYVNLRQANGSNINLLYSTPSCYLKAVNDAKLSWTTKQDDFFPYASDSHAYWTGYYTSRPTIKYFERLGNNYLQVCKQLYALTDLGPEDQVDLNALREAMGVMQHHDAITGTEKQKVAFDYARILSRGIAECNIITNTAVNKLVPLRKEYPTPVWENCLKLNVSQCAPSEESKNFVVTVYNPLAQVISPYIRFPVTGSSYKVQDAKGNSLPTQLVPIPEPVQNIPGRMSQATQELVFRAVNLKPLGFQSYFVSQVKSEESNTYISDESNASGNFGHKTYYYTTNRRGVLKTLTTHGVKFQVAQAYGYYEGAVGDNEEAINRSSGAYIFRPKSSTPKIMPNRSQFKTFKGPLVSERHEVINDWLSQVVRIYTDEQHTEVEWLVGPLPIKDGVGKEVIVKYMSELSSKGKFYTDSNGRELLERTRNARPTWHLKLEEPVAGNYYPITSRILLRDTDKKLELAVLTDRAQGGSSLKDGELELMLHRRLLHDDAFGVGEALNETAFGKGLVARGKHYLVGGPSGNVLTVYERQLAQEKLLTPWLLFSRADKYSFESWSKTYRMEFDGVKMPLPANVHLLTLEPWKGRSLLVRLEHILEKGEDPKLSKSVTVSLKNLFAPFEIVSARETMLGANEWKKDSSRLQWKTESNSIDRHEDTHQGSLNHAEDILSVTLEPMQIRTFVVEVKYAGK</sequence>
<dbReference type="InterPro" id="IPR028995">
    <property type="entry name" value="Glyco_hydro_57/38_cen_sf"/>
</dbReference>
<gene>
    <name evidence="13" type="ORF">R5R35_011514</name>
</gene>
<dbReference type="Pfam" id="PF17677">
    <property type="entry name" value="Glyco_hydro38C2"/>
    <property type="match status" value="1"/>
</dbReference>
<dbReference type="SUPFAM" id="SSF74650">
    <property type="entry name" value="Galactose mutarotase-like"/>
    <property type="match status" value="1"/>
</dbReference>
<dbReference type="EMBL" id="JAZDUA010000719">
    <property type="protein sequence ID" value="KAK7789694.1"/>
    <property type="molecule type" value="Genomic_DNA"/>
</dbReference>
<keyword evidence="8" id="KW-1015">Disulfide bond</keyword>
<evidence type="ECO:0000259" key="12">
    <source>
        <dbReference type="SMART" id="SM00872"/>
    </source>
</evidence>
<evidence type="ECO:0000256" key="3">
    <source>
        <dbReference type="ARBA" id="ARBA00012752"/>
    </source>
</evidence>
<keyword evidence="6 11" id="KW-0378">Hydrolase</keyword>
<comment type="caution">
    <text evidence="13">The sequence shown here is derived from an EMBL/GenBank/DDBJ whole genome shotgun (WGS) entry which is preliminary data.</text>
</comment>
<keyword evidence="9" id="KW-0325">Glycoprotein</keyword>
<keyword evidence="7 11" id="KW-0862">Zinc</keyword>
<evidence type="ECO:0000256" key="2">
    <source>
        <dbReference type="ARBA" id="ARBA00009792"/>
    </source>
</evidence>
<dbReference type="FunFam" id="2.70.98.30:FF:000003">
    <property type="entry name" value="Alpha-mannosidase"/>
    <property type="match status" value="1"/>
</dbReference>
<evidence type="ECO:0000256" key="7">
    <source>
        <dbReference type="ARBA" id="ARBA00022833"/>
    </source>
</evidence>
<dbReference type="Gene3D" id="2.70.98.30">
    <property type="entry name" value="Golgi alpha-mannosidase II, domain 4"/>
    <property type="match status" value="1"/>
</dbReference>
<dbReference type="GO" id="GO:0046872">
    <property type="term" value="F:metal ion binding"/>
    <property type="evidence" value="ECO:0007669"/>
    <property type="project" value="UniProtKB-KW"/>
</dbReference>
<dbReference type="InterPro" id="IPR041147">
    <property type="entry name" value="GH38_C"/>
</dbReference>
<keyword evidence="14" id="KW-1185">Reference proteome</keyword>
<dbReference type="Gene3D" id="3.20.110.10">
    <property type="entry name" value="Glycoside hydrolase 38, N terminal domain"/>
    <property type="match status" value="1"/>
</dbReference>
<keyword evidence="10 11" id="KW-0326">Glycosidase</keyword>
<evidence type="ECO:0000256" key="10">
    <source>
        <dbReference type="ARBA" id="ARBA00023295"/>
    </source>
</evidence>
<comment type="similarity">
    <text evidence="2 11">Belongs to the glycosyl hydrolase 38 family.</text>
</comment>